<feature type="repeat" description="TPR" evidence="3">
    <location>
        <begin position="67"/>
        <end position="100"/>
    </location>
</feature>
<evidence type="ECO:0000256" key="4">
    <source>
        <dbReference type="SAM" id="Coils"/>
    </source>
</evidence>
<evidence type="ECO:0000256" key="2">
    <source>
        <dbReference type="ARBA" id="ARBA00022803"/>
    </source>
</evidence>
<dbReference type="PATRIC" id="fig|1203610.3.peg.3345"/>
<proteinExistence type="predicted"/>
<feature type="coiled-coil region" evidence="4">
    <location>
        <begin position="346"/>
        <end position="391"/>
    </location>
</feature>
<sequence length="533" mass="62692">METASDSSLAILDNITSPEKLPEKEYAAYCLLLTQALDKNYYIHDSDSLIMIATNYYEKHNDLLPLALSYYYAGRVYSDMQDALQAQQYYLKALALGESLNLPELLIKINSNLGTLYSYQDIYEMALPLYKKTLPLLEKTNDSTNMSFVLRNIARVYKETQQQDSAIYYYQQAMKIATPQSISSLQNDLGILYLQTEKYKEAYDCIQKSIQSYSKVQLPYHLYLNLGEYYYKTALYDSAQYYLNSSLQSPATYTQAGSLYFLAQIEKQKLNFKNYLKYWDKYEQLRDSIENDSHFENIRIVQSMFNYQRIADEKSKYEQEASRRMIIIYQILIIITVLSIISFFFFKKEQQKKKRLLDLKEKLYKQSLGYLEENKKKIALLEQELSSGQETIGDVKRQLFETKKLMLEMENRQISLKHDTMHLVEQDLRKSTLYTKLHQTEEKMSYSEWSELFLLVDATYPNFKKGLLELCSRISLEELRICYLVKIDIPVKRIAILMNITSSGVSQCRRRLYKKLTKEAENAEKFDSFIADL</sequence>
<dbReference type="SUPFAM" id="SSF48452">
    <property type="entry name" value="TPR-like"/>
    <property type="match status" value="1"/>
</dbReference>
<dbReference type="InterPro" id="IPR011990">
    <property type="entry name" value="TPR-like_helical_dom_sf"/>
</dbReference>
<dbReference type="InterPro" id="IPR019734">
    <property type="entry name" value="TPR_rpt"/>
</dbReference>
<dbReference type="SMART" id="SM00028">
    <property type="entry name" value="TPR"/>
    <property type="match status" value="5"/>
</dbReference>
<feature type="transmembrane region" description="Helical" evidence="5">
    <location>
        <begin position="326"/>
        <end position="346"/>
    </location>
</feature>
<keyword evidence="5" id="KW-0812">Transmembrane</keyword>
<keyword evidence="2 3" id="KW-0802">TPR repeat</keyword>
<reference evidence="6 7" key="1">
    <citation type="submission" date="2013-04" db="EMBL/GenBank/DDBJ databases">
        <title>The Genome Sequence of Parabacteroides gordonii DSM 23371.</title>
        <authorList>
            <consortium name="The Broad Institute Genomics Platform"/>
            <person name="Earl A."/>
            <person name="Ward D."/>
            <person name="Feldgarden M."/>
            <person name="Gevers D."/>
            <person name="Martens E."/>
            <person name="Sakamoto M."/>
            <person name="Benno Y."/>
            <person name="Suzuki N."/>
            <person name="Matsunaga N."/>
            <person name="Koshihara K."/>
            <person name="Seki M."/>
            <person name="Komiya H."/>
            <person name="Walker B."/>
            <person name="Young S."/>
            <person name="Zeng Q."/>
            <person name="Gargeya S."/>
            <person name="Fitzgerald M."/>
            <person name="Haas B."/>
            <person name="Abouelleil A."/>
            <person name="Allen A.W."/>
            <person name="Alvarado L."/>
            <person name="Arachchi H.M."/>
            <person name="Berlin A.M."/>
            <person name="Chapman S.B."/>
            <person name="Gainer-Dewar J."/>
            <person name="Goldberg J."/>
            <person name="Griggs A."/>
            <person name="Gujja S."/>
            <person name="Hansen M."/>
            <person name="Howarth C."/>
            <person name="Imamovic A."/>
            <person name="Ireland A."/>
            <person name="Larimer J."/>
            <person name="McCowan C."/>
            <person name="Murphy C."/>
            <person name="Pearson M."/>
            <person name="Poon T.W."/>
            <person name="Priest M."/>
            <person name="Roberts A."/>
            <person name="Saif S."/>
            <person name="Shea T."/>
            <person name="Sisk P."/>
            <person name="Sykes S."/>
            <person name="Wortman J."/>
            <person name="Nusbaum C."/>
            <person name="Birren B."/>
        </authorList>
    </citation>
    <scope>NUCLEOTIDE SEQUENCE [LARGE SCALE GENOMIC DNA]</scope>
    <source>
        <strain evidence="6 7">MS-1</strain>
    </source>
</reference>
<keyword evidence="5" id="KW-0472">Membrane</keyword>
<protein>
    <submittedName>
        <fullName evidence="6">Uncharacterized protein</fullName>
    </submittedName>
</protein>
<evidence type="ECO:0000313" key="6">
    <source>
        <dbReference type="EMBL" id="KKB55808.1"/>
    </source>
</evidence>
<evidence type="ECO:0000256" key="3">
    <source>
        <dbReference type="PROSITE-ProRule" id="PRU00339"/>
    </source>
</evidence>
<dbReference type="PANTHER" id="PTHR45641:SF1">
    <property type="entry name" value="AAA+ ATPASE DOMAIN-CONTAINING PROTEIN"/>
    <property type="match status" value="1"/>
</dbReference>
<evidence type="ECO:0000313" key="7">
    <source>
        <dbReference type="Proteomes" id="UP000033035"/>
    </source>
</evidence>
<keyword evidence="5" id="KW-1133">Transmembrane helix</keyword>
<dbReference type="EMBL" id="AQHW01000015">
    <property type="protein sequence ID" value="KKB55808.1"/>
    <property type="molecule type" value="Genomic_DNA"/>
</dbReference>
<accession>A0A0F5JDK1</accession>
<keyword evidence="1" id="KW-0677">Repeat</keyword>
<comment type="caution">
    <text evidence="6">The sequence shown here is derived from an EMBL/GenBank/DDBJ whole genome shotgun (WGS) entry which is preliminary data.</text>
</comment>
<dbReference type="HOGENOM" id="CLU_030491_0_0_10"/>
<dbReference type="PANTHER" id="PTHR45641">
    <property type="entry name" value="TETRATRICOPEPTIDE REPEAT PROTEIN (AFU_ORTHOLOGUE AFUA_6G03870)"/>
    <property type="match status" value="1"/>
</dbReference>
<dbReference type="PROSITE" id="PS50005">
    <property type="entry name" value="TPR"/>
    <property type="match status" value="1"/>
</dbReference>
<gene>
    <name evidence="6" type="ORF">HMPREF1536_03283</name>
</gene>
<keyword evidence="7" id="KW-1185">Reference proteome</keyword>
<dbReference type="AlphaFoldDB" id="A0A0F5JDK1"/>
<keyword evidence="4" id="KW-0175">Coiled coil</keyword>
<dbReference type="Pfam" id="PF13424">
    <property type="entry name" value="TPR_12"/>
    <property type="match status" value="2"/>
</dbReference>
<dbReference type="RefSeq" id="WP_052349764.1">
    <property type="nucleotide sequence ID" value="NZ_AUAE01000008.1"/>
</dbReference>
<dbReference type="Proteomes" id="UP000033035">
    <property type="component" value="Unassembled WGS sequence"/>
</dbReference>
<name>A0A0F5JDK1_9BACT</name>
<dbReference type="Gene3D" id="1.25.40.10">
    <property type="entry name" value="Tetratricopeptide repeat domain"/>
    <property type="match status" value="2"/>
</dbReference>
<evidence type="ECO:0000256" key="5">
    <source>
        <dbReference type="SAM" id="Phobius"/>
    </source>
</evidence>
<organism evidence="6 7">
    <name type="scientific">Parabacteroides gordonii MS-1 = DSM 23371</name>
    <dbReference type="NCBI Taxonomy" id="1203610"/>
    <lineage>
        <taxon>Bacteria</taxon>
        <taxon>Pseudomonadati</taxon>
        <taxon>Bacteroidota</taxon>
        <taxon>Bacteroidia</taxon>
        <taxon>Bacteroidales</taxon>
        <taxon>Tannerellaceae</taxon>
        <taxon>Parabacteroides</taxon>
    </lineage>
</organism>
<dbReference type="STRING" id="1203610.HMPREF1536_03283"/>
<evidence type="ECO:0000256" key="1">
    <source>
        <dbReference type="ARBA" id="ARBA00022737"/>
    </source>
</evidence>